<comment type="caution">
    <text evidence="3">The sequence shown here is derived from an EMBL/GenBank/DDBJ whole genome shotgun (WGS) entry which is preliminary data.</text>
</comment>
<reference evidence="3 4" key="1">
    <citation type="journal article" date="2004" name="Science">
        <title>Complete genome sequence of the apicomplexan, Cryptosporidium parvum.</title>
        <authorList>
            <person name="Abrahamsen M.S."/>
            <person name="Templeton T.J."/>
            <person name="Enomoto S."/>
            <person name="Abrahante J.E."/>
            <person name="Zhu G."/>
            <person name="Lancto C.A."/>
            <person name="Deng M."/>
            <person name="Liu C."/>
            <person name="Widmer G."/>
            <person name="Tzipori S."/>
            <person name="Buck G.A."/>
            <person name="Xu P."/>
            <person name="Bankier A.T."/>
            <person name="Dear P.H."/>
            <person name="Konfortov B.A."/>
            <person name="Spriggs H.F."/>
            <person name="Iyer L."/>
            <person name="Anantharaman V."/>
            <person name="Aravind L."/>
            <person name="Kapur V."/>
        </authorList>
    </citation>
    <scope>NUCLEOTIDE SEQUENCE [LARGE SCALE GENOMIC DNA]</scope>
    <source>
        <strain evidence="4">Iowa II</strain>
    </source>
</reference>
<keyword evidence="1" id="KW-0175">Coiled coil</keyword>
<dbReference type="KEGG" id="cpv:cgd7_2230"/>
<organism evidence="3 4">
    <name type="scientific">Cryptosporidium parvum (strain Iowa II)</name>
    <dbReference type="NCBI Taxonomy" id="353152"/>
    <lineage>
        <taxon>Eukaryota</taxon>
        <taxon>Sar</taxon>
        <taxon>Alveolata</taxon>
        <taxon>Apicomplexa</taxon>
        <taxon>Conoidasida</taxon>
        <taxon>Coccidia</taxon>
        <taxon>Eucoccidiorida</taxon>
        <taxon>Eimeriorina</taxon>
        <taxon>Cryptosporidiidae</taxon>
        <taxon>Cryptosporidium</taxon>
    </lineage>
</organism>
<dbReference type="AlphaFoldDB" id="Q5CYI3"/>
<feature type="coiled-coil region" evidence="1">
    <location>
        <begin position="647"/>
        <end position="681"/>
    </location>
</feature>
<dbReference type="PANTHER" id="PTHR23159:SF31">
    <property type="entry name" value="CENTROSOME-ASSOCIATED PROTEIN CEP250 ISOFORM X1"/>
    <property type="match status" value="1"/>
</dbReference>
<evidence type="ECO:0000256" key="1">
    <source>
        <dbReference type="SAM" id="Coils"/>
    </source>
</evidence>
<feature type="coiled-coil region" evidence="1">
    <location>
        <begin position="733"/>
        <end position="767"/>
    </location>
</feature>
<proteinExistence type="predicted"/>
<dbReference type="OMA" id="SWANICK"/>
<evidence type="ECO:0000313" key="4">
    <source>
        <dbReference type="Proteomes" id="UP000006726"/>
    </source>
</evidence>
<evidence type="ECO:0000259" key="2">
    <source>
        <dbReference type="Pfam" id="PF21636"/>
    </source>
</evidence>
<dbReference type="OrthoDB" id="5566667at2759"/>
<protein>
    <submittedName>
        <fullName evidence="3">Coiled coil protein</fullName>
    </submittedName>
</protein>
<dbReference type="InParanoid" id="Q5CYI3"/>
<gene>
    <name evidence="3" type="ORF">cgd7_2230</name>
</gene>
<dbReference type="InterPro" id="IPR049372">
    <property type="entry name" value="PPP1R21_C"/>
</dbReference>
<feature type="coiled-coil region" evidence="1">
    <location>
        <begin position="130"/>
        <end position="196"/>
    </location>
</feature>
<dbReference type="RefSeq" id="XP_628397.1">
    <property type="nucleotide sequence ID" value="XM_628395.1"/>
</dbReference>
<feature type="coiled-coil region" evidence="1">
    <location>
        <begin position="11"/>
        <end position="59"/>
    </location>
</feature>
<dbReference type="GeneID" id="3371802"/>
<name>Q5CYI3_CRYPI</name>
<dbReference type="PANTHER" id="PTHR23159">
    <property type="entry name" value="CENTROSOMAL PROTEIN 2"/>
    <property type="match status" value="1"/>
</dbReference>
<dbReference type="EMBL" id="AAEE01000001">
    <property type="protein sequence ID" value="EAK90617.1"/>
    <property type="molecule type" value="Genomic_DNA"/>
</dbReference>
<feature type="non-terminal residue" evidence="3">
    <location>
        <position position="1"/>
    </location>
</feature>
<dbReference type="Pfam" id="PF21636">
    <property type="entry name" value="PPP1R21_C"/>
    <property type="match status" value="1"/>
</dbReference>
<keyword evidence="4" id="KW-1185">Reference proteome</keyword>
<sequence length="834" mass="97334">CFEHFFEMEEKLDLKSKYEKLRKKYAQLKQQTVALKESLETKESEYKCLKVSFEELENTHKECISRLDASQYKETQLKREIEEIVCQLEQFKSHGNTKQDQPVCPNGKTGQGILTGLLPMNGVIMNFQKNEKLEEKVKVLQEELDLKILENEQLHIKEFDLKRQHQKAIEEHLADNEKLKNEIENLNLEINELKLKRGNEDGIIDEIKQLKEKDKVNSQKINELLENNCQNENTINIKLNIMRKFIPRVNLLQLEEEHSSWANICKQKNCFAFLKLESLVSEFLKKILIVVENWSNYINCYISKPSLQDKITERIYKQILILLKEGNKDLTDLSGVIFQNGFILEQNISESALSCMNDRDQFNSIEIKDILVERSISAMMSIKNALSLQIIAFKMEFHKLSGSKLAFEFQNENKKAIERLFIIIRNLRKYLPKLNCLFNFALNLGRKPDLIYSHTLRTNSFYVAFIELRREIKNQFDNICVEVEEKKQFFDFVKRILIEDVTLQDENISLSESFINSHKKIIELESMRKILHSKINFKIKNIIELISTELNDACRIFESLFFSDNIAHPFFSETSKDIKSSFFDSIVDLFCLLNCNKELFMRLVSSLYQHPSITCQSSNNLSELQINMRETKSKLEAAPPKITLPELHILNKRIEQLEESKNEHLKTINNLMNQLNTVNESSNLNDHKSDFKNDLTSTEIIPVNSSSEPSKISELKKQKCGNQPQKYIHEVFESQLREANETLENTVTRLQHRINDLNDDIEVTRQSYDEQISLLSQHICSLSEKLALTDASTLSSFNQEILCYSCESWSTLDLILNKTKGACQKCKTKLLRLK</sequence>
<evidence type="ECO:0000313" key="3">
    <source>
        <dbReference type="EMBL" id="EAK90617.1"/>
    </source>
</evidence>
<feature type="domain" description="Protein phosphatase 1 regulatory subunit 21 C-terminal" evidence="2">
    <location>
        <begin position="739"/>
        <end position="787"/>
    </location>
</feature>
<accession>Q5CYI3</accession>
<dbReference type="Proteomes" id="UP000006726">
    <property type="component" value="Chromosome 7"/>
</dbReference>